<keyword evidence="11" id="KW-1185">Reference proteome</keyword>
<comment type="similarity">
    <text evidence="2">Belongs to the JARID1 histone demethylase family.</text>
</comment>
<evidence type="ECO:0000256" key="6">
    <source>
        <dbReference type="PROSITE-ProRule" id="PRU01002"/>
    </source>
</evidence>
<feature type="region of interest" description="Disordered" evidence="7">
    <location>
        <begin position="373"/>
        <end position="392"/>
    </location>
</feature>
<dbReference type="GO" id="GO:0031490">
    <property type="term" value="F:chromatin DNA binding"/>
    <property type="evidence" value="ECO:0007669"/>
    <property type="project" value="TreeGrafter"/>
</dbReference>
<dbReference type="PROSITE" id="PS50089">
    <property type="entry name" value="ZF_RING_2"/>
    <property type="match status" value="1"/>
</dbReference>
<name>A0A8B8P4C9_9MYRT</name>
<dbReference type="PROSITE" id="PS51667">
    <property type="entry name" value="WRC"/>
    <property type="match status" value="1"/>
</dbReference>
<dbReference type="GeneID" id="115739660"/>
<evidence type="ECO:0000256" key="4">
    <source>
        <dbReference type="ARBA" id="ARBA00023242"/>
    </source>
</evidence>
<dbReference type="RefSeq" id="XP_030528733.1">
    <property type="nucleotide sequence ID" value="XM_030672873.2"/>
</dbReference>
<keyword evidence="3" id="KW-0479">Metal-binding</keyword>
<feature type="domain" description="WRC" evidence="10">
    <location>
        <begin position="7"/>
        <end position="53"/>
    </location>
</feature>
<comment type="subcellular location">
    <subcellularLocation>
        <location evidence="1">Nucleus</location>
    </subcellularLocation>
</comment>
<dbReference type="GO" id="GO:0003712">
    <property type="term" value="F:transcription coregulator activity"/>
    <property type="evidence" value="ECO:0007669"/>
    <property type="project" value="TreeGrafter"/>
</dbReference>
<dbReference type="OrthoDB" id="1667110at2759"/>
<dbReference type="GO" id="GO:0000118">
    <property type="term" value="C:histone deacetylase complex"/>
    <property type="evidence" value="ECO:0007669"/>
    <property type="project" value="TreeGrafter"/>
</dbReference>
<keyword evidence="5" id="KW-0862">Zinc</keyword>
<dbReference type="Proteomes" id="UP000827889">
    <property type="component" value="Chromosome 9"/>
</dbReference>
<dbReference type="Pfam" id="PF02373">
    <property type="entry name" value="JmjC"/>
    <property type="match status" value="1"/>
</dbReference>
<keyword evidence="5" id="KW-0863">Zinc-finger</keyword>
<evidence type="ECO:0000259" key="9">
    <source>
        <dbReference type="PROSITE" id="PS51184"/>
    </source>
</evidence>
<dbReference type="KEGG" id="rarg:115739660"/>
<evidence type="ECO:0000256" key="3">
    <source>
        <dbReference type="ARBA" id="ARBA00022723"/>
    </source>
</evidence>
<gene>
    <name evidence="12" type="primary">LOC115739660</name>
</gene>
<dbReference type="SUPFAM" id="SSF51197">
    <property type="entry name" value="Clavaminate synthase-like"/>
    <property type="match status" value="1"/>
</dbReference>
<dbReference type="Pfam" id="PF08879">
    <property type="entry name" value="WRC"/>
    <property type="match status" value="1"/>
</dbReference>
<organism evidence="11 12">
    <name type="scientific">Rhodamnia argentea</name>
    <dbReference type="NCBI Taxonomy" id="178133"/>
    <lineage>
        <taxon>Eukaryota</taxon>
        <taxon>Viridiplantae</taxon>
        <taxon>Streptophyta</taxon>
        <taxon>Embryophyta</taxon>
        <taxon>Tracheophyta</taxon>
        <taxon>Spermatophyta</taxon>
        <taxon>Magnoliopsida</taxon>
        <taxon>eudicotyledons</taxon>
        <taxon>Gunneridae</taxon>
        <taxon>Pentapetalae</taxon>
        <taxon>rosids</taxon>
        <taxon>malvids</taxon>
        <taxon>Myrtales</taxon>
        <taxon>Myrtaceae</taxon>
        <taxon>Myrtoideae</taxon>
        <taxon>Myrteae</taxon>
        <taxon>Australasian group</taxon>
        <taxon>Rhodamnia</taxon>
    </lineage>
</organism>
<evidence type="ECO:0000256" key="1">
    <source>
        <dbReference type="ARBA" id="ARBA00004123"/>
    </source>
</evidence>
<keyword evidence="4" id="KW-0539">Nucleus</keyword>
<feature type="region of interest" description="Disordered" evidence="7">
    <location>
        <begin position="45"/>
        <end position="68"/>
    </location>
</feature>
<sequence length="975" mass="111562">MKADEALPDHLRCNRTDGRQWRCNRPVMEDKKLCEIHYLQGKHRQHKEKVPESLKIQRGTGKSEGKVPPLHNLKIRAQKIEKPGKRAVRLKRKNLARELVRIVVKREAEKRREVEGSGGEDMMRRLPNGVMVISQSAARRQQSGGGANDNVGSQCDVKVGVDANVAPRRRFRSKNLEPLPIGAVQVMPYKRNVEKVGRKKCHWCKSSNAASLIKCSSCRKHLFCLECIKGRYFDTQEEVKMECPVCRKTCRCKVCLAYKYKDSACQELSSDDSRADKILHSHYLISVLLPVLKEINQERSIELEVEAKLKGVEVSQVQIHQAECGFNKQYYCNNCRTSILDLHRSCSSCSNTLCLSCYWDFYRGVLPKGVKLPNNKHDRKRKASVQGHKQLSAKSISKLEQKYGGKSLTVSMPLTTSKACNGNDVSCPPWEFDCCGNGQFNLQSFLPVNWSKELEKKAEEFVCSYDLRENLDGNLCCPLCHGDNHETVSKQLQQAATRRTSNDNFLYYPTALEVYADKCEHFQKHWVRGHPVIVRDILWRTSGLSWDPVAMFCTYLEAGITRCENEKEASKASPCLEWSEVEISMRQSFIGSFRGKARESIRHEKLEIKSWLSSRYFREQFPAHYAEILSALPLQDYMNPDLGRLNLATVLPLENMSAEIGPYVYISYRSPNEHPSAHFGSKLCYDLCDVVNILANTTDDVSPDKINRIKKLMRKRQAQDKKESTGAPNGELLGTDNENSSEELDVSIEEMQIRKKMARFTWLATASEEPTCLIDRDIEQKQDHNSTSMDDIQHAKEQKLYENQTESHNHYMKKVGKSCGAQWDVFRREDVPKLVEYFGRYSAEFMQPCGSQKHVVHPILDQCYFLDEYHKLRLKEEFEIEPWTFEQHVGEAVIIPAGCPYQIRNPKPSVNVILHFVSPESAAKCIHLIDELRLLPEDHEAGVDKLEVKKMTVNSLSRAIDEICDLTSIKDVAEA</sequence>
<feature type="domain" description="RING-type" evidence="8">
    <location>
        <begin position="201"/>
        <end position="247"/>
    </location>
</feature>
<dbReference type="Gene3D" id="2.60.120.650">
    <property type="entry name" value="Cupin"/>
    <property type="match status" value="1"/>
</dbReference>
<evidence type="ECO:0000313" key="11">
    <source>
        <dbReference type="Proteomes" id="UP000827889"/>
    </source>
</evidence>
<evidence type="ECO:0000256" key="2">
    <source>
        <dbReference type="ARBA" id="ARBA00006801"/>
    </source>
</evidence>
<dbReference type="SMART" id="SM00558">
    <property type="entry name" value="JmjC"/>
    <property type="match status" value="1"/>
</dbReference>
<dbReference type="InterPro" id="IPR003347">
    <property type="entry name" value="JmjC_dom"/>
</dbReference>
<dbReference type="InterPro" id="IPR045109">
    <property type="entry name" value="LSDs-like"/>
</dbReference>
<dbReference type="PROSITE" id="PS51184">
    <property type="entry name" value="JMJC"/>
    <property type="match status" value="1"/>
</dbReference>
<feature type="domain" description="JmjC" evidence="9">
    <location>
        <begin position="640"/>
        <end position="933"/>
    </location>
</feature>
<dbReference type="InterPro" id="IPR001841">
    <property type="entry name" value="Znf_RING"/>
</dbReference>
<evidence type="ECO:0000259" key="8">
    <source>
        <dbReference type="PROSITE" id="PS50089"/>
    </source>
</evidence>
<protein>
    <submittedName>
        <fullName evidence="12">Lysine-specific demethylase JMJ25 isoform X1</fullName>
    </submittedName>
</protein>
<dbReference type="GO" id="GO:0032454">
    <property type="term" value="F:histone H3K9 demethylase activity"/>
    <property type="evidence" value="ECO:0007669"/>
    <property type="project" value="InterPro"/>
</dbReference>
<feature type="region of interest" description="Disordered" evidence="7">
    <location>
        <begin position="712"/>
        <end position="743"/>
    </location>
</feature>
<dbReference type="PANTHER" id="PTHR12549:SF42">
    <property type="entry name" value="LYSINE-SPECIFIC DEMETHYLASE JMJ28"/>
    <property type="match status" value="1"/>
</dbReference>
<dbReference type="GO" id="GO:0000785">
    <property type="term" value="C:chromatin"/>
    <property type="evidence" value="ECO:0007669"/>
    <property type="project" value="TreeGrafter"/>
</dbReference>
<dbReference type="GO" id="GO:0008270">
    <property type="term" value="F:zinc ion binding"/>
    <property type="evidence" value="ECO:0007669"/>
    <property type="project" value="UniProtKB-KW"/>
</dbReference>
<proteinExistence type="inferred from homology"/>
<dbReference type="InterPro" id="IPR014977">
    <property type="entry name" value="WRC_dom"/>
</dbReference>
<evidence type="ECO:0000313" key="12">
    <source>
        <dbReference type="RefSeq" id="XP_030528733.1"/>
    </source>
</evidence>
<evidence type="ECO:0000256" key="7">
    <source>
        <dbReference type="SAM" id="MobiDB-lite"/>
    </source>
</evidence>
<evidence type="ECO:0000256" key="5">
    <source>
        <dbReference type="PROSITE-ProRule" id="PRU00175"/>
    </source>
</evidence>
<dbReference type="PANTHER" id="PTHR12549">
    <property type="entry name" value="JMJC DOMAIN-CONTAINING HISTONE DEMETHYLATION PROTEIN"/>
    <property type="match status" value="1"/>
</dbReference>
<evidence type="ECO:0000259" key="10">
    <source>
        <dbReference type="PROSITE" id="PS51667"/>
    </source>
</evidence>
<dbReference type="GO" id="GO:0006357">
    <property type="term" value="P:regulation of transcription by RNA polymerase II"/>
    <property type="evidence" value="ECO:0007669"/>
    <property type="project" value="TreeGrafter"/>
</dbReference>
<comment type="caution">
    <text evidence="6">Lacks conserved residue(s) required for the propagation of feature annotation.</text>
</comment>
<accession>A0A8B8P4C9</accession>
<dbReference type="AlphaFoldDB" id="A0A8B8P4C9"/>
<reference evidence="12" key="1">
    <citation type="submission" date="2025-08" db="UniProtKB">
        <authorList>
            <consortium name="RefSeq"/>
        </authorList>
    </citation>
    <scope>IDENTIFICATION</scope>
    <source>
        <tissue evidence="12">Leaf</tissue>
    </source>
</reference>